<feature type="region of interest" description="Disordered" evidence="1">
    <location>
        <begin position="1"/>
        <end position="40"/>
    </location>
</feature>
<organism evidence="2 3">
    <name type="scientific">Parnassius apollo</name>
    <name type="common">Apollo butterfly</name>
    <name type="synonym">Papilio apollo</name>
    <dbReference type="NCBI Taxonomy" id="110799"/>
    <lineage>
        <taxon>Eukaryota</taxon>
        <taxon>Metazoa</taxon>
        <taxon>Ecdysozoa</taxon>
        <taxon>Arthropoda</taxon>
        <taxon>Hexapoda</taxon>
        <taxon>Insecta</taxon>
        <taxon>Pterygota</taxon>
        <taxon>Neoptera</taxon>
        <taxon>Endopterygota</taxon>
        <taxon>Lepidoptera</taxon>
        <taxon>Glossata</taxon>
        <taxon>Ditrysia</taxon>
        <taxon>Papilionoidea</taxon>
        <taxon>Papilionidae</taxon>
        <taxon>Parnassiinae</taxon>
        <taxon>Parnassini</taxon>
        <taxon>Parnassius</taxon>
        <taxon>Parnassius</taxon>
    </lineage>
</organism>
<accession>A0A8S3WQG7</accession>
<name>A0A8S3WQG7_PARAO</name>
<feature type="region of interest" description="Disordered" evidence="1">
    <location>
        <begin position="82"/>
        <end position="104"/>
    </location>
</feature>
<dbReference type="OrthoDB" id="7464812at2759"/>
<dbReference type="Proteomes" id="UP000691718">
    <property type="component" value="Unassembled WGS sequence"/>
</dbReference>
<comment type="caution">
    <text evidence="2">The sequence shown here is derived from an EMBL/GenBank/DDBJ whole genome shotgun (WGS) entry which is preliminary data.</text>
</comment>
<feature type="compositionally biased region" description="Polar residues" evidence="1">
    <location>
        <begin position="24"/>
        <end position="37"/>
    </location>
</feature>
<evidence type="ECO:0000313" key="2">
    <source>
        <dbReference type="EMBL" id="CAG4975280.1"/>
    </source>
</evidence>
<sequence>MSGFDALKDINNAFEEDIHRDSSESSAAPRTTEQQRANVIENNEEQTLLLEQQTFKSVTQANAVKILIATPDSNLNPEMIERTENKRSVINEVPKSQNAATSPQ</sequence>
<evidence type="ECO:0000313" key="3">
    <source>
        <dbReference type="Proteomes" id="UP000691718"/>
    </source>
</evidence>
<protein>
    <submittedName>
        <fullName evidence="2">(apollo) hypothetical protein</fullName>
    </submittedName>
</protein>
<feature type="compositionally biased region" description="Polar residues" evidence="1">
    <location>
        <begin position="94"/>
        <end position="104"/>
    </location>
</feature>
<proteinExistence type="predicted"/>
<reference evidence="2" key="1">
    <citation type="submission" date="2021-04" db="EMBL/GenBank/DDBJ databases">
        <authorList>
            <person name="Tunstrom K."/>
        </authorList>
    </citation>
    <scope>NUCLEOTIDE SEQUENCE</scope>
</reference>
<keyword evidence="3" id="KW-1185">Reference proteome</keyword>
<gene>
    <name evidence="2" type="ORF">PAPOLLO_LOCUS9094</name>
</gene>
<dbReference type="EMBL" id="CAJQZP010000644">
    <property type="protein sequence ID" value="CAG4975280.1"/>
    <property type="molecule type" value="Genomic_DNA"/>
</dbReference>
<evidence type="ECO:0000256" key="1">
    <source>
        <dbReference type="SAM" id="MobiDB-lite"/>
    </source>
</evidence>
<dbReference type="AlphaFoldDB" id="A0A8S3WQG7"/>